<feature type="compositionally biased region" description="Acidic residues" evidence="1">
    <location>
        <begin position="119"/>
        <end position="146"/>
    </location>
</feature>
<evidence type="ECO:0000313" key="2">
    <source>
        <dbReference type="EMBL" id="XDQ80300.1"/>
    </source>
</evidence>
<reference evidence="2" key="1">
    <citation type="submission" date="2024-07" db="EMBL/GenBank/DDBJ databases">
        <authorList>
            <person name="Yu S.T."/>
        </authorList>
    </citation>
    <scope>NUCLEOTIDE SEQUENCE</scope>
    <source>
        <strain evidence="2">Y1</strain>
    </source>
</reference>
<organism evidence="2">
    <name type="scientific">Streptomyces sp. Y1</name>
    <dbReference type="NCBI Taxonomy" id="3238634"/>
    <lineage>
        <taxon>Bacteria</taxon>
        <taxon>Bacillati</taxon>
        <taxon>Actinomycetota</taxon>
        <taxon>Actinomycetes</taxon>
        <taxon>Kitasatosporales</taxon>
        <taxon>Streptomycetaceae</taxon>
        <taxon>Streptomyces</taxon>
    </lineage>
</organism>
<dbReference type="EMBL" id="CP163445">
    <property type="protein sequence ID" value="XDQ80300.1"/>
    <property type="molecule type" value="Genomic_DNA"/>
</dbReference>
<evidence type="ECO:0000256" key="1">
    <source>
        <dbReference type="SAM" id="MobiDB-lite"/>
    </source>
</evidence>
<name>A0AB39TM75_9ACTN</name>
<feature type="compositionally biased region" description="Basic and acidic residues" evidence="1">
    <location>
        <begin position="29"/>
        <end position="52"/>
    </location>
</feature>
<accession>A0AB39TM75</accession>
<proteinExistence type="predicted"/>
<gene>
    <name evidence="2" type="ORF">AB2U05_18440</name>
</gene>
<protein>
    <submittedName>
        <fullName evidence="2">Uncharacterized protein</fullName>
    </submittedName>
</protein>
<dbReference type="RefSeq" id="WP_369183768.1">
    <property type="nucleotide sequence ID" value="NZ_CP163445.1"/>
</dbReference>
<sequence length="285" mass="30149">MRELLEGVSLPVFAAGNRRIIKAIKARTTKPEPDPCKHPDHEKNPDHAEHCPSHPTPQQPAAPAEDAEHPFVTWAKRVGGTIGALILLWPIMGKWVPPLVGGSLALWVIAALIAGQPTTEDDDQADDDQLDEGPDEEPEEGPEEDPNQPPAPTLPTPADARLAVAVLGAAGTHVALTAVTAHLAAAHPLWKRSNKAVRALLQEARVDVRGGVRVDGVSVPGIHHDDVPPLPSPSEGAPGGVVVAGQSNNNNHNNAEEWVGREGFLMRADPDNPARTIIVHTADAA</sequence>
<feature type="region of interest" description="Disordered" evidence="1">
    <location>
        <begin position="26"/>
        <end position="67"/>
    </location>
</feature>
<dbReference type="AlphaFoldDB" id="A0AB39TM75"/>
<feature type="region of interest" description="Disordered" evidence="1">
    <location>
        <begin position="117"/>
        <end position="156"/>
    </location>
</feature>